<protein>
    <submittedName>
        <fullName evidence="9">3-hydroxyacyl-CoA dehydrogenase</fullName>
    </submittedName>
</protein>
<evidence type="ECO:0000256" key="2">
    <source>
        <dbReference type="ARBA" id="ARBA00009463"/>
    </source>
</evidence>
<keyword evidence="3" id="KW-0560">Oxidoreductase</keyword>
<dbReference type="PANTHER" id="PTHR48075:SF5">
    <property type="entry name" value="3-HYDROXYBUTYRYL-COA DEHYDROGENASE"/>
    <property type="match status" value="1"/>
</dbReference>
<evidence type="ECO:0000256" key="3">
    <source>
        <dbReference type="ARBA" id="ARBA00023002"/>
    </source>
</evidence>
<comment type="caution">
    <text evidence="9">The sequence shown here is derived from an EMBL/GenBank/DDBJ whole genome shotgun (WGS) entry which is preliminary data.</text>
</comment>
<keyword evidence="5" id="KW-0520">NAD</keyword>
<dbReference type="InterPro" id="IPR036291">
    <property type="entry name" value="NAD(P)-bd_dom_sf"/>
</dbReference>
<dbReference type="EMBL" id="VLJV01000001">
    <property type="protein sequence ID" value="TWH20879.1"/>
    <property type="molecule type" value="Genomic_DNA"/>
</dbReference>
<dbReference type="SUPFAM" id="SSF51735">
    <property type="entry name" value="NAD(P)-binding Rossmann-fold domains"/>
    <property type="match status" value="1"/>
</dbReference>
<dbReference type="Pfam" id="PF00725">
    <property type="entry name" value="3HCDH"/>
    <property type="match status" value="1"/>
</dbReference>
<evidence type="ECO:0000256" key="5">
    <source>
        <dbReference type="PIRSR" id="PIRSR000105-2"/>
    </source>
</evidence>
<feature type="binding site" evidence="5">
    <location>
        <position position="128"/>
    </location>
    <ligand>
        <name>NAD(+)</name>
        <dbReference type="ChEBI" id="CHEBI:57540"/>
    </ligand>
</feature>
<dbReference type="InterPro" id="IPR006108">
    <property type="entry name" value="3HC_DH_C"/>
</dbReference>
<evidence type="ECO:0000259" key="8">
    <source>
        <dbReference type="Pfam" id="PF02737"/>
    </source>
</evidence>
<dbReference type="PANTHER" id="PTHR48075">
    <property type="entry name" value="3-HYDROXYACYL-COA DEHYDROGENASE FAMILY PROTEIN"/>
    <property type="match status" value="1"/>
</dbReference>
<feature type="binding site" evidence="5">
    <location>
        <position position="101"/>
    </location>
    <ligand>
        <name>NAD(+)</name>
        <dbReference type="ChEBI" id="CHEBI:57540"/>
    </ligand>
</feature>
<dbReference type="GO" id="GO:0070403">
    <property type="term" value="F:NAD+ binding"/>
    <property type="evidence" value="ECO:0007669"/>
    <property type="project" value="InterPro"/>
</dbReference>
<dbReference type="InterPro" id="IPR006176">
    <property type="entry name" value="3-OHacyl-CoA_DH_NAD-bd"/>
</dbReference>
<feature type="binding site" evidence="5">
    <location>
        <begin position="18"/>
        <end position="23"/>
    </location>
    <ligand>
        <name>NAD(+)</name>
        <dbReference type="ChEBI" id="CHEBI:57540"/>
    </ligand>
</feature>
<dbReference type="InterPro" id="IPR022694">
    <property type="entry name" value="3-OHacyl-CoA_DH"/>
</dbReference>
<dbReference type="InterPro" id="IPR013328">
    <property type="entry name" value="6PGD_dom2"/>
</dbReference>
<accession>A0A660CH62</accession>
<dbReference type="FunFam" id="3.40.50.720:FF:000009">
    <property type="entry name" value="Fatty oxidation complex, alpha subunit"/>
    <property type="match status" value="1"/>
</dbReference>
<dbReference type="Pfam" id="PF02737">
    <property type="entry name" value="3HCDH_N"/>
    <property type="match status" value="1"/>
</dbReference>
<dbReference type="PIRSF" id="PIRSF000105">
    <property type="entry name" value="HCDH"/>
    <property type="match status" value="1"/>
</dbReference>
<dbReference type="GO" id="GO:0008691">
    <property type="term" value="F:3-hydroxybutyryl-CoA dehydrogenase activity"/>
    <property type="evidence" value="ECO:0007669"/>
    <property type="project" value="TreeGrafter"/>
</dbReference>
<dbReference type="SUPFAM" id="SSF48179">
    <property type="entry name" value="6-phosphogluconate dehydrogenase C-terminal domain-like"/>
    <property type="match status" value="1"/>
</dbReference>
<evidence type="ECO:0000313" key="9">
    <source>
        <dbReference type="EMBL" id="TWH20879.1"/>
    </source>
</evidence>
<comment type="pathway">
    <text evidence="1">Lipid metabolism; butanoate metabolism.</text>
</comment>
<evidence type="ECO:0000256" key="1">
    <source>
        <dbReference type="ARBA" id="ARBA00005086"/>
    </source>
</evidence>
<proteinExistence type="inferred from homology"/>
<dbReference type="Gene3D" id="1.10.1040.10">
    <property type="entry name" value="N-(1-d-carboxylethyl)-l-norvaline Dehydrogenase, domain 2"/>
    <property type="match status" value="1"/>
</dbReference>
<dbReference type="GO" id="GO:0006635">
    <property type="term" value="P:fatty acid beta-oxidation"/>
    <property type="evidence" value="ECO:0007669"/>
    <property type="project" value="TreeGrafter"/>
</dbReference>
<evidence type="ECO:0000313" key="10">
    <source>
        <dbReference type="Proteomes" id="UP000317303"/>
    </source>
</evidence>
<feature type="domain" description="3-hydroxyacyl-CoA dehydrogenase C-terminal" evidence="7">
    <location>
        <begin position="196"/>
        <end position="292"/>
    </location>
</feature>
<reference evidence="9 10" key="1">
    <citation type="submission" date="2019-07" db="EMBL/GenBank/DDBJ databases">
        <title>R&amp;d 2014.</title>
        <authorList>
            <person name="Klenk H.-P."/>
        </authorList>
    </citation>
    <scope>NUCLEOTIDE SEQUENCE [LARGE SCALE GENOMIC DNA]</scope>
    <source>
        <strain evidence="9 10">DSM 43194</strain>
    </source>
</reference>
<organism evidence="9 10">
    <name type="scientific">Prauserella rugosa</name>
    <dbReference type="NCBI Taxonomy" id="43354"/>
    <lineage>
        <taxon>Bacteria</taxon>
        <taxon>Bacillati</taxon>
        <taxon>Actinomycetota</taxon>
        <taxon>Actinomycetes</taxon>
        <taxon>Pseudonocardiales</taxon>
        <taxon>Pseudonocardiaceae</taxon>
        <taxon>Prauserella</taxon>
    </lineage>
</organism>
<name>A0A660CH62_9PSEU</name>
<feature type="binding site" evidence="5">
    <location>
        <position position="152"/>
    </location>
    <ligand>
        <name>NAD(+)</name>
        <dbReference type="ChEBI" id="CHEBI:57540"/>
    </ligand>
</feature>
<feature type="binding site" evidence="5">
    <location>
        <position position="41"/>
    </location>
    <ligand>
        <name>NAD(+)</name>
        <dbReference type="ChEBI" id="CHEBI:57540"/>
    </ligand>
</feature>
<feature type="site" description="Important for catalytic activity" evidence="4">
    <location>
        <position position="149"/>
    </location>
</feature>
<evidence type="ECO:0000259" key="7">
    <source>
        <dbReference type="Pfam" id="PF00725"/>
    </source>
</evidence>
<feature type="domain" description="3-hydroxyacyl-CoA dehydrogenase NAD binding" evidence="8">
    <location>
        <begin position="14"/>
        <end position="192"/>
    </location>
</feature>
<comment type="similarity">
    <text evidence="2">Belongs to the 3-hydroxyacyl-CoA dehydrogenase family.</text>
</comment>
<sequence length="302" mass="32194">MENNAADTPTDGRILVVGAGAMGSQIAMACALAGYRVRLHDIAEESLEKARANLTGVMERRVAKGRLSQAESDAAFARLESTTDLDGAAVDADVVIEAAVEKLEVKQDLFARLDTLCPSHTILASNSSSFVPSAIGARTERPDRVCNLHFFNPALVMKCVEVVRSPDTSDATMDAAVALVERLGKEAVVLNKEINGFVANRILGALRDEAVALLEGGYASVSDIDKACRTALGHPMGPFELQDMTGLDIGHAVKQGRYAESGDPADQPQRSLAERVEAGHLGRKTGQGWYRYDSEGNKLGEA</sequence>
<feature type="region of interest" description="Disordered" evidence="6">
    <location>
        <begin position="258"/>
        <end position="280"/>
    </location>
</feature>
<dbReference type="Gene3D" id="3.40.50.720">
    <property type="entry name" value="NAD(P)-binding Rossmann-like Domain"/>
    <property type="match status" value="1"/>
</dbReference>
<gene>
    <name evidence="9" type="ORF">JD82_02730</name>
</gene>
<feature type="binding site" evidence="5">
    <location>
        <position position="106"/>
    </location>
    <ligand>
        <name>NAD(+)</name>
        <dbReference type="ChEBI" id="CHEBI:57540"/>
    </ligand>
</feature>
<evidence type="ECO:0000256" key="4">
    <source>
        <dbReference type="PIRSR" id="PIRSR000105-1"/>
    </source>
</evidence>
<dbReference type="InterPro" id="IPR008927">
    <property type="entry name" value="6-PGluconate_DH-like_C_sf"/>
</dbReference>
<feature type="binding site" evidence="5">
    <location>
        <position position="284"/>
    </location>
    <ligand>
        <name>NAD(+)</name>
        <dbReference type="ChEBI" id="CHEBI:57540"/>
    </ligand>
</feature>
<dbReference type="Proteomes" id="UP000317303">
    <property type="component" value="Unassembled WGS sequence"/>
</dbReference>
<keyword evidence="10" id="KW-1185">Reference proteome</keyword>
<evidence type="ECO:0000256" key="6">
    <source>
        <dbReference type="SAM" id="MobiDB-lite"/>
    </source>
</evidence>
<dbReference type="AlphaFoldDB" id="A0A660CH62"/>